<evidence type="ECO:0000313" key="11">
    <source>
        <dbReference type="EMBL" id="KAB2808343.1"/>
    </source>
</evidence>
<dbReference type="Gene3D" id="3.10.150.10">
    <property type="entry name" value="DNA Polymerase III, subunit A, domain 2"/>
    <property type="match status" value="3"/>
</dbReference>
<evidence type="ECO:0000256" key="8">
    <source>
        <dbReference type="ARBA" id="ARBA00023125"/>
    </source>
</evidence>
<dbReference type="PANTHER" id="PTHR30478:SF0">
    <property type="entry name" value="BETA SLIDING CLAMP"/>
    <property type="match status" value="1"/>
</dbReference>
<feature type="region of interest" description="Disordered" evidence="9">
    <location>
        <begin position="334"/>
        <end position="372"/>
    </location>
</feature>
<gene>
    <name evidence="11" type="ORF">F9L07_22775</name>
</gene>
<proteinExistence type="inferred from homology"/>
<feature type="compositionally biased region" description="Basic and acidic residues" evidence="9">
    <location>
        <begin position="350"/>
        <end position="372"/>
    </location>
</feature>
<dbReference type="EMBL" id="WBVM01000003">
    <property type="protein sequence ID" value="KAB2808343.1"/>
    <property type="molecule type" value="Genomic_DNA"/>
</dbReference>
<reference evidence="11 12" key="1">
    <citation type="submission" date="2019-09" db="EMBL/GenBank/DDBJ databases">
        <title>Pimelobacter sp. isolated from Paulinella.</title>
        <authorList>
            <person name="Jeong S.E."/>
        </authorList>
    </citation>
    <scope>NUCLEOTIDE SEQUENCE [LARGE SCALE GENOMIC DNA]</scope>
    <source>
        <strain evidence="11 12">Pch-N</strain>
    </source>
</reference>
<keyword evidence="5" id="KW-0548">Nucleotidyltransferase</keyword>
<feature type="domain" description="DNA polymerase III beta sliding clamp N-terminal" evidence="10">
    <location>
        <begin position="1"/>
        <end position="118"/>
    </location>
</feature>
<dbReference type="InterPro" id="IPR046938">
    <property type="entry name" value="DNA_clamp_sf"/>
</dbReference>
<organism evidence="11 12">
    <name type="scientific">Nocardioides simplex</name>
    <name type="common">Arthrobacter simplex</name>
    <dbReference type="NCBI Taxonomy" id="2045"/>
    <lineage>
        <taxon>Bacteria</taxon>
        <taxon>Bacillati</taxon>
        <taxon>Actinomycetota</taxon>
        <taxon>Actinomycetes</taxon>
        <taxon>Propionibacteriales</taxon>
        <taxon>Nocardioidaceae</taxon>
        <taxon>Pimelobacter</taxon>
    </lineage>
</organism>
<comment type="similarity">
    <text evidence="2">Belongs to the beta sliding clamp family.</text>
</comment>
<dbReference type="InterPro" id="IPR001001">
    <property type="entry name" value="DNA_polIII_beta"/>
</dbReference>
<dbReference type="GO" id="GO:0003677">
    <property type="term" value="F:DNA binding"/>
    <property type="evidence" value="ECO:0007669"/>
    <property type="project" value="UniProtKB-KW"/>
</dbReference>
<keyword evidence="3" id="KW-0963">Cytoplasm</keyword>
<dbReference type="SMART" id="SM00480">
    <property type="entry name" value="POL3Bc"/>
    <property type="match status" value="1"/>
</dbReference>
<accession>A0A7J5DT64</accession>
<evidence type="ECO:0000313" key="12">
    <source>
        <dbReference type="Proteomes" id="UP000449906"/>
    </source>
</evidence>
<dbReference type="GO" id="GO:0009360">
    <property type="term" value="C:DNA polymerase III complex"/>
    <property type="evidence" value="ECO:0007669"/>
    <property type="project" value="InterPro"/>
</dbReference>
<dbReference type="SUPFAM" id="SSF55979">
    <property type="entry name" value="DNA clamp"/>
    <property type="match status" value="2"/>
</dbReference>
<comment type="subcellular location">
    <subcellularLocation>
        <location evidence="1">Cytoplasm</location>
    </subcellularLocation>
</comment>
<evidence type="ECO:0000256" key="9">
    <source>
        <dbReference type="SAM" id="MobiDB-lite"/>
    </source>
</evidence>
<dbReference type="InterPro" id="IPR022634">
    <property type="entry name" value="DNA_polIII_beta_N"/>
</dbReference>
<evidence type="ECO:0000256" key="7">
    <source>
        <dbReference type="ARBA" id="ARBA00022932"/>
    </source>
</evidence>
<name>A0A7J5DT64_NOCSI</name>
<dbReference type="Pfam" id="PF00712">
    <property type="entry name" value="DNA_pol3_beta"/>
    <property type="match status" value="1"/>
</dbReference>
<evidence type="ECO:0000256" key="1">
    <source>
        <dbReference type="ARBA" id="ARBA00004496"/>
    </source>
</evidence>
<keyword evidence="4" id="KW-0808">Transferase</keyword>
<dbReference type="GO" id="GO:0005737">
    <property type="term" value="C:cytoplasm"/>
    <property type="evidence" value="ECO:0007669"/>
    <property type="project" value="UniProtKB-SubCell"/>
</dbReference>
<dbReference type="Proteomes" id="UP000449906">
    <property type="component" value="Unassembled WGS sequence"/>
</dbReference>
<dbReference type="GO" id="GO:0003887">
    <property type="term" value="F:DNA-directed DNA polymerase activity"/>
    <property type="evidence" value="ECO:0007669"/>
    <property type="project" value="UniProtKB-KW"/>
</dbReference>
<evidence type="ECO:0000256" key="4">
    <source>
        <dbReference type="ARBA" id="ARBA00022679"/>
    </source>
</evidence>
<dbReference type="RefSeq" id="WP_151582023.1">
    <property type="nucleotide sequence ID" value="NZ_WBVM01000003.1"/>
</dbReference>
<evidence type="ECO:0000256" key="5">
    <source>
        <dbReference type="ARBA" id="ARBA00022695"/>
    </source>
</evidence>
<comment type="caution">
    <text evidence="11">The sequence shown here is derived from an EMBL/GenBank/DDBJ whole genome shotgun (WGS) entry which is preliminary data.</text>
</comment>
<keyword evidence="7" id="KW-0239">DNA-directed DNA polymerase</keyword>
<evidence type="ECO:0000256" key="6">
    <source>
        <dbReference type="ARBA" id="ARBA00022705"/>
    </source>
</evidence>
<dbReference type="GO" id="GO:0006271">
    <property type="term" value="P:DNA strand elongation involved in DNA replication"/>
    <property type="evidence" value="ECO:0007669"/>
    <property type="project" value="TreeGrafter"/>
</dbReference>
<evidence type="ECO:0000259" key="10">
    <source>
        <dbReference type="Pfam" id="PF00712"/>
    </source>
</evidence>
<evidence type="ECO:0000256" key="3">
    <source>
        <dbReference type="ARBA" id="ARBA00022490"/>
    </source>
</evidence>
<keyword evidence="6" id="KW-0235">DNA replication</keyword>
<sequence length="372" mass="38962">MKIRAERKQLAATAAWVAQALSRNPATPDLAGIRLRAEGNTLTLSAFDYDVHHEARLAVEVAGEGECLVSGAFLRTITAELSGREVELVLDGERLTISAGRSTYRANLLDLGSYPTLPDAPATSGIVDAYALADAVSSCIGPTDDAAPVPAVAGLRVEAADGTLDLIGTDGRLLVHRSLEWKGEDFGVTLSSGAVAAAVKGLSGPVAIGVTESSVGLSDAERTVVMRTISHKYAQWRLAVRPADRDRFGVIVERDDLAEAVKRAALLTKAAKDAGAVVLTIERDSIEVTSSDATAGGSEVLDAQADGREVIPFSPFLLGMALAAMEPGPIRLGIDRRRSPDMAGMTSIRPADRASTDDREAVLAARKGGEAR</sequence>
<protein>
    <recommendedName>
        <fullName evidence="10">DNA polymerase III beta sliding clamp N-terminal domain-containing protein</fullName>
    </recommendedName>
</protein>
<dbReference type="GO" id="GO:0008408">
    <property type="term" value="F:3'-5' exonuclease activity"/>
    <property type="evidence" value="ECO:0007669"/>
    <property type="project" value="InterPro"/>
</dbReference>
<dbReference type="AlphaFoldDB" id="A0A7J5DT64"/>
<dbReference type="PANTHER" id="PTHR30478">
    <property type="entry name" value="DNA POLYMERASE III SUBUNIT BETA"/>
    <property type="match status" value="1"/>
</dbReference>
<evidence type="ECO:0000256" key="2">
    <source>
        <dbReference type="ARBA" id="ARBA00010752"/>
    </source>
</evidence>
<keyword evidence="8" id="KW-0238">DNA-binding</keyword>